<sequence length="121" mass="13174">MISGLPDRPLSAGETLRLSKERDDLLVIPATPDSLMGAHGSLDEIRNVLVFTETIVAALAYTDADGWTLVTRADDPAAFEDVLDELMDFRDGLGEGENKAEIVETISEAYETFTERTLPSS</sequence>
<accession>A0A3N6ME56</accession>
<evidence type="ECO:0000313" key="3">
    <source>
        <dbReference type="Proteomes" id="UP000282323"/>
    </source>
</evidence>
<dbReference type="Pfam" id="PF25912">
    <property type="entry name" value="DUF7964"/>
    <property type="match status" value="1"/>
</dbReference>
<dbReference type="Proteomes" id="UP000282323">
    <property type="component" value="Unassembled WGS sequence"/>
</dbReference>
<name>A0A3N6ME56_NATCH</name>
<protein>
    <recommendedName>
        <fullName evidence="1">DUF7964 domain-containing protein</fullName>
    </recommendedName>
</protein>
<reference evidence="2 3" key="1">
    <citation type="submission" date="2018-10" db="EMBL/GenBank/DDBJ databases">
        <title>Natrarchaeobius chitinivorans gen. nov., sp. nov., and Natrarchaeobius haloalkaliphilus sp. nov., alkaliphilic, chitin-utilizing haloarchaea from hypersaline alkaline lakes.</title>
        <authorList>
            <person name="Sorokin D.Y."/>
            <person name="Elcheninov A.G."/>
            <person name="Kostrikina N.A."/>
            <person name="Bale N.J."/>
            <person name="Sinninghe Damste J.S."/>
            <person name="Khijniak T.V."/>
            <person name="Kublanov I.V."/>
            <person name="Toshchakov S.V."/>
        </authorList>
    </citation>
    <scope>NUCLEOTIDE SEQUENCE [LARGE SCALE GENOMIC DNA]</scope>
    <source>
        <strain evidence="2 3">AArcht4T</strain>
    </source>
</reference>
<feature type="domain" description="DUF7964" evidence="1">
    <location>
        <begin position="2"/>
        <end position="86"/>
    </location>
</feature>
<dbReference type="EMBL" id="REGA01000012">
    <property type="protein sequence ID" value="RQG93871.1"/>
    <property type="molecule type" value="Genomic_DNA"/>
</dbReference>
<comment type="caution">
    <text evidence="2">The sequence shown here is derived from an EMBL/GenBank/DDBJ whole genome shotgun (WGS) entry which is preliminary data.</text>
</comment>
<gene>
    <name evidence="2" type="ORF">EA473_14275</name>
</gene>
<dbReference type="RefSeq" id="WP_124196280.1">
    <property type="nucleotide sequence ID" value="NZ_REGA01000012.1"/>
</dbReference>
<organism evidence="2 3">
    <name type="scientific">Natrarchaeobius chitinivorans</name>
    <dbReference type="NCBI Taxonomy" id="1679083"/>
    <lineage>
        <taxon>Archaea</taxon>
        <taxon>Methanobacteriati</taxon>
        <taxon>Methanobacteriota</taxon>
        <taxon>Stenosarchaea group</taxon>
        <taxon>Halobacteria</taxon>
        <taxon>Halobacteriales</taxon>
        <taxon>Natrialbaceae</taxon>
        <taxon>Natrarchaeobius</taxon>
    </lineage>
</organism>
<dbReference type="AlphaFoldDB" id="A0A3N6ME56"/>
<proteinExistence type="predicted"/>
<evidence type="ECO:0000313" key="2">
    <source>
        <dbReference type="EMBL" id="RQG93871.1"/>
    </source>
</evidence>
<keyword evidence="3" id="KW-1185">Reference proteome</keyword>
<dbReference type="InterPro" id="IPR058270">
    <property type="entry name" value="DUF7964"/>
</dbReference>
<dbReference type="OrthoDB" id="316746at2157"/>
<evidence type="ECO:0000259" key="1">
    <source>
        <dbReference type="Pfam" id="PF25912"/>
    </source>
</evidence>